<keyword evidence="9" id="KW-0449">Lipoprotein</keyword>
<keyword evidence="4" id="KW-0336">GPI-anchor</keyword>
<keyword evidence="6" id="KW-0472">Membrane</keyword>
<name>A0A8S9NIV4_BRACR</name>
<proteinExistence type="inferred from homology"/>
<evidence type="ECO:0000256" key="4">
    <source>
        <dbReference type="ARBA" id="ARBA00022622"/>
    </source>
</evidence>
<comment type="caution">
    <text evidence="12">The sequence shown here is derived from an EMBL/GenBank/DDBJ whole genome shotgun (WGS) entry which is preliminary data.</text>
</comment>
<dbReference type="InterPro" id="IPR016140">
    <property type="entry name" value="Bifunc_inhib/LTP/seed_store"/>
</dbReference>
<evidence type="ECO:0000259" key="11">
    <source>
        <dbReference type="SMART" id="SM00499"/>
    </source>
</evidence>
<evidence type="ECO:0000256" key="8">
    <source>
        <dbReference type="ARBA" id="ARBA00023180"/>
    </source>
</evidence>
<evidence type="ECO:0000256" key="10">
    <source>
        <dbReference type="SAM" id="SignalP"/>
    </source>
</evidence>
<feature type="signal peptide" evidence="10">
    <location>
        <begin position="1"/>
        <end position="21"/>
    </location>
</feature>
<dbReference type="SUPFAM" id="SSF47699">
    <property type="entry name" value="Bifunctional inhibitor/lipid-transfer protein/seed storage 2S albumin"/>
    <property type="match status" value="1"/>
</dbReference>
<evidence type="ECO:0000256" key="3">
    <source>
        <dbReference type="ARBA" id="ARBA00022475"/>
    </source>
</evidence>
<dbReference type="CDD" id="cd00010">
    <property type="entry name" value="AAI_LTSS"/>
    <property type="match status" value="1"/>
</dbReference>
<keyword evidence="3" id="KW-1003">Cell membrane</keyword>
<reference evidence="12" key="1">
    <citation type="submission" date="2019-12" db="EMBL/GenBank/DDBJ databases">
        <title>Genome sequencing and annotation of Brassica cretica.</title>
        <authorList>
            <person name="Studholme D.J."/>
            <person name="Sarris P."/>
        </authorList>
    </citation>
    <scope>NUCLEOTIDE SEQUENCE</scope>
    <source>
        <strain evidence="12">PFS-109/04</strain>
        <tissue evidence="12">Leaf</tissue>
    </source>
</reference>
<evidence type="ECO:0000256" key="1">
    <source>
        <dbReference type="ARBA" id="ARBA00004609"/>
    </source>
</evidence>
<feature type="non-terminal residue" evidence="12">
    <location>
        <position position="1"/>
    </location>
</feature>
<dbReference type="InterPro" id="IPR043325">
    <property type="entry name" value="LTSS"/>
</dbReference>
<feature type="domain" description="Bifunctional inhibitor/plant lipid transfer protein/seed storage helical" evidence="11">
    <location>
        <begin position="29"/>
        <end position="109"/>
    </location>
</feature>
<evidence type="ECO:0000256" key="6">
    <source>
        <dbReference type="ARBA" id="ARBA00023136"/>
    </source>
</evidence>
<dbReference type="PANTHER" id="PTHR33044">
    <property type="entry name" value="BIFUNCTIONAL INHIBITOR/LIPID-TRANSFER PROTEIN/SEED STORAGE 2S ALBUMIN SUPERFAMILY PROTEIN-RELATED"/>
    <property type="match status" value="1"/>
</dbReference>
<dbReference type="Pfam" id="PF14368">
    <property type="entry name" value="LTP_2"/>
    <property type="match status" value="1"/>
</dbReference>
<dbReference type="InterPro" id="IPR036312">
    <property type="entry name" value="Bifun_inhib/LTP/seed_sf"/>
</dbReference>
<comment type="similarity">
    <text evidence="2">Belongs to the plant LTP family.</text>
</comment>
<dbReference type="SMART" id="SM00499">
    <property type="entry name" value="AAI"/>
    <property type="match status" value="1"/>
</dbReference>
<dbReference type="Proteomes" id="UP000712600">
    <property type="component" value="Unassembled WGS sequence"/>
</dbReference>
<evidence type="ECO:0000313" key="12">
    <source>
        <dbReference type="EMBL" id="KAF3501991.1"/>
    </source>
</evidence>
<protein>
    <recommendedName>
        <fullName evidence="11">Bifunctional inhibitor/plant lipid transfer protein/seed storage helical domain-containing protein</fullName>
    </recommendedName>
</protein>
<evidence type="ECO:0000256" key="2">
    <source>
        <dbReference type="ARBA" id="ARBA00009748"/>
    </source>
</evidence>
<dbReference type="AlphaFoldDB" id="A0A8S9NIV4"/>
<dbReference type="EMBL" id="QGKX02001621">
    <property type="protein sequence ID" value="KAF3501991.1"/>
    <property type="molecule type" value="Genomic_DNA"/>
</dbReference>
<dbReference type="Gene3D" id="1.10.110.10">
    <property type="entry name" value="Plant lipid-transfer and hydrophobic proteins"/>
    <property type="match status" value="1"/>
</dbReference>
<evidence type="ECO:0000256" key="7">
    <source>
        <dbReference type="ARBA" id="ARBA00023157"/>
    </source>
</evidence>
<gene>
    <name evidence="12" type="ORF">F2Q69_00045179</name>
</gene>
<keyword evidence="8" id="KW-0325">Glycoprotein</keyword>
<dbReference type="GO" id="GO:0005886">
    <property type="term" value="C:plasma membrane"/>
    <property type="evidence" value="ECO:0007669"/>
    <property type="project" value="UniProtKB-SubCell"/>
</dbReference>
<dbReference type="GO" id="GO:0098552">
    <property type="term" value="C:side of membrane"/>
    <property type="evidence" value="ECO:0007669"/>
    <property type="project" value="UniProtKB-KW"/>
</dbReference>
<evidence type="ECO:0000313" key="13">
    <source>
        <dbReference type="Proteomes" id="UP000712600"/>
    </source>
</evidence>
<comment type="subcellular location">
    <subcellularLocation>
        <location evidence="1">Cell membrane</location>
        <topology evidence="1">Lipid-anchor</topology>
        <topology evidence="1">GPI-anchor</topology>
    </subcellularLocation>
</comment>
<keyword evidence="5 10" id="KW-0732">Signal</keyword>
<organism evidence="12 13">
    <name type="scientific">Brassica cretica</name>
    <name type="common">Mustard</name>
    <dbReference type="NCBI Taxonomy" id="69181"/>
    <lineage>
        <taxon>Eukaryota</taxon>
        <taxon>Viridiplantae</taxon>
        <taxon>Streptophyta</taxon>
        <taxon>Embryophyta</taxon>
        <taxon>Tracheophyta</taxon>
        <taxon>Spermatophyta</taxon>
        <taxon>Magnoliopsida</taxon>
        <taxon>eudicotyledons</taxon>
        <taxon>Gunneridae</taxon>
        <taxon>Pentapetalae</taxon>
        <taxon>rosids</taxon>
        <taxon>malvids</taxon>
        <taxon>Brassicales</taxon>
        <taxon>Brassicaceae</taxon>
        <taxon>Brassiceae</taxon>
        <taxon>Brassica</taxon>
    </lineage>
</organism>
<evidence type="ECO:0000256" key="5">
    <source>
        <dbReference type="ARBA" id="ARBA00022729"/>
    </source>
</evidence>
<evidence type="ECO:0000256" key="9">
    <source>
        <dbReference type="ARBA" id="ARBA00023288"/>
    </source>
</evidence>
<sequence length="139" mass="14938">FSTVIPLLLLFLSVSSPYVNGNLVLDIECSFVVLNMATCLSFVTIGSQVDKPDALCCSGLKKVLDTKAECLCVGLKKSASMGIKVNITKAATLLAVCKLDALLLVHLRFFLRHPSDLVLDLLLSSNLHVVVVVVVCSVY</sequence>
<accession>A0A8S9NIV4</accession>
<feature type="chain" id="PRO_5035901634" description="Bifunctional inhibitor/plant lipid transfer protein/seed storage helical domain-containing protein" evidence="10">
    <location>
        <begin position="22"/>
        <end position="139"/>
    </location>
</feature>
<dbReference type="FunFam" id="1.10.110.10:FF:000001">
    <property type="entry name" value="Bifunctional inhibitor/lipid-transfer protein/seed storage 2S albumin superfamily protein"/>
    <property type="match status" value="1"/>
</dbReference>
<keyword evidence="7" id="KW-1015">Disulfide bond</keyword>